<dbReference type="EMBL" id="GANO01003731">
    <property type="protein sequence ID" value="JAB56140.1"/>
    <property type="molecule type" value="mRNA"/>
</dbReference>
<evidence type="ECO:0000256" key="1">
    <source>
        <dbReference type="SAM" id="Phobius"/>
    </source>
</evidence>
<evidence type="ECO:0000313" key="2">
    <source>
        <dbReference type="EMBL" id="JAB56140.1"/>
    </source>
</evidence>
<keyword evidence="1" id="KW-0472">Membrane</keyword>
<feature type="transmembrane region" description="Helical" evidence="1">
    <location>
        <begin position="26"/>
        <end position="46"/>
    </location>
</feature>
<sequence>MCKCLAGSVVCCCCQCAMSVFISLLFFFLLVLIGVAVAVYFGFFNVDDTAPELAKFINQTRDKINNKLN</sequence>
<keyword evidence="1" id="KW-0812">Transmembrane</keyword>
<organism evidence="2">
    <name type="scientific">Corethrella appendiculata</name>
    <dbReference type="NCBI Taxonomy" id="1370023"/>
    <lineage>
        <taxon>Eukaryota</taxon>
        <taxon>Metazoa</taxon>
        <taxon>Ecdysozoa</taxon>
        <taxon>Arthropoda</taxon>
        <taxon>Hexapoda</taxon>
        <taxon>Insecta</taxon>
        <taxon>Pterygota</taxon>
        <taxon>Neoptera</taxon>
        <taxon>Endopterygota</taxon>
        <taxon>Diptera</taxon>
        <taxon>Nematocera</taxon>
        <taxon>Culicoidea</taxon>
        <taxon>Chaoboridae</taxon>
        <taxon>Corethrella</taxon>
    </lineage>
</organism>
<protein>
    <submittedName>
        <fullName evidence="2">Putative midgut expression 1</fullName>
    </submittedName>
</protein>
<accession>U5EFR5</accession>
<proteinExistence type="evidence at transcript level"/>
<keyword evidence="1" id="KW-1133">Transmembrane helix</keyword>
<reference evidence="2" key="1">
    <citation type="journal article" date="2014" name="Insect Biochem. Mol. Biol.">
        <title>An insight into the sialome of the frog biting fly, Corethrella appendiculata.</title>
        <authorList>
            <person name="Ribeiro J.M.C."/>
            <person name="Chagas A.C."/>
            <person name="Pham V.M."/>
            <person name="Lounibos L.P."/>
            <person name="Calvo E."/>
        </authorList>
    </citation>
    <scope>NUCLEOTIDE SEQUENCE</scope>
    <source>
        <tissue evidence="2">Salivary glands</tissue>
    </source>
</reference>
<dbReference type="AlphaFoldDB" id="U5EFR5"/>
<name>U5EFR5_9DIPT</name>